<protein>
    <submittedName>
        <fullName evidence="6">ABC-type antimicrobial peptide transport system, ATPase component</fullName>
    </submittedName>
</protein>
<dbReference type="eggNOG" id="COG1136">
    <property type="taxonomic scope" value="Bacteria"/>
</dbReference>
<sequence>MALLEAVDVSKTFRNDGRETPVLQDIRLRIGQGEFISVMGPSGSGKSTLLLTLSGLDRATSGRVLLKGRDLTNLDEDALAVVRLHHVGFVFQHFHLMRNLTLLDNIVLPAWLAGGRDRERILRRAEELMEMTGIARLADRDISQVSGGQLQRAAICRALINDPDILFGDEPTGALNSQSARDIMRLLADINRRGTAILLVTHDPRVASCAERVLFMLDGRLAAEKRLGRPASGSDDEQRERESELTEWLAGLGF</sequence>
<dbReference type="GO" id="GO:0016887">
    <property type="term" value="F:ATP hydrolysis activity"/>
    <property type="evidence" value="ECO:0007669"/>
    <property type="project" value="InterPro"/>
</dbReference>
<dbReference type="RefSeq" id="WP_015256386.1">
    <property type="nucleotide sequence ID" value="NC_019897.1"/>
</dbReference>
<gene>
    <name evidence="6" type="ordered locus">Theco_3641</name>
</gene>
<dbReference type="Pfam" id="PF00005">
    <property type="entry name" value="ABC_tran"/>
    <property type="match status" value="1"/>
</dbReference>
<dbReference type="Proteomes" id="UP000010795">
    <property type="component" value="Chromosome"/>
</dbReference>
<dbReference type="CDD" id="cd03255">
    <property type="entry name" value="ABC_MJ0796_LolCDE_FtsE"/>
    <property type="match status" value="1"/>
</dbReference>
<dbReference type="InterPro" id="IPR027417">
    <property type="entry name" value="P-loop_NTPase"/>
</dbReference>
<keyword evidence="1" id="KW-0813">Transport</keyword>
<dbReference type="STRING" id="717605.Theco_3641"/>
<evidence type="ECO:0000259" key="5">
    <source>
        <dbReference type="PROSITE" id="PS50893"/>
    </source>
</evidence>
<dbReference type="SUPFAM" id="SSF52540">
    <property type="entry name" value="P-loop containing nucleoside triphosphate hydrolases"/>
    <property type="match status" value="1"/>
</dbReference>
<evidence type="ECO:0000256" key="4">
    <source>
        <dbReference type="SAM" id="MobiDB-lite"/>
    </source>
</evidence>
<dbReference type="GO" id="GO:0098796">
    <property type="term" value="C:membrane protein complex"/>
    <property type="evidence" value="ECO:0007669"/>
    <property type="project" value="UniProtKB-ARBA"/>
</dbReference>
<evidence type="ECO:0000313" key="7">
    <source>
        <dbReference type="Proteomes" id="UP000010795"/>
    </source>
</evidence>
<dbReference type="OrthoDB" id="9791546at2"/>
<dbReference type="FunFam" id="3.40.50.300:FF:000032">
    <property type="entry name" value="Export ABC transporter ATP-binding protein"/>
    <property type="match status" value="1"/>
</dbReference>
<dbReference type="PANTHER" id="PTHR24220">
    <property type="entry name" value="IMPORT ATP-BINDING PROTEIN"/>
    <property type="match status" value="1"/>
</dbReference>
<keyword evidence="7" id="KW-1185">Reference proteome</keyword>
<keyword evidence="3" id="KW-0067">ATP-binding</keyword>
<organism evidence="6 7">
    <name type="scientific">Thermobacillus composti (strain DSM 18247 / JCM 13945 / KWC4)</name>
    <dbReference type="NCBI Taxonomy" id="717605"/>
    <lineage>
        <taxon>Bacteria</taxon>
        <taxon>Bacillati</taxon>
        <taxon>Bacillota</taxon>
        <taxon>Bacilli</taxon>
        <taxon>Bacillales</taxon>
        <taxon>Paenibacillaceae</taxon>
        <taxon>Thermobacillus</taxon>
    </lineage>
</organism>
<dbReference type="SMART" id="SM00382">
    <property type="entry name" value="AAA"/>
    <property type="match status" value="1"/>
</dbReference>
<dbReference type="GO" id="GO:0005886">
    <property type="term" value="C:plasma membrane"/>
    <property type="evidence" value="ECO:0007669"/>
    <property type="project" value="TreeGrafter"/>
</dbReference>
<dbReference type="EMBL" id="CP003255">
    <property type="protein sequence ID" value="AGA59664.1"/>
    <property type="molecule type" value="Genomic_DNA"/>
</dbReference>
<evidence type="ECO:0000313" key="6">
    <source>
        <dbReference type="EMBL" id="AGA59664.1"/>
    </source>
</evidence>
<dbReference type="KEGG" id="tco:Theco_3641"/>
<evidence type="ECO:0000256" key="3">
    <source>
        <dbReference type="ARBA" id="ARBA00022840"/>
    </source>
</evidence>
<dbReference type="AlphaFoldDB" id="L0EJ74"/>
<feature type="region of interest" description="Disordered" evidence="4">
    <location>
        <begin position="227"/>
        <end position="254"/>
    </location>
</feature>
<dbReference type="GO" id="GO:0022857">
    <property type="term" value="F:transmembrane transporter activity"/>
    <property type="evidence" value="ECO:0007669"/>
    <property type="project" value="TreeGrafter"/>
</dbReference>
<dbReference type="Gene3D" id="3.40.50.300">
    <property type="entry name" value="P-loop containing nucleotide triphosphate hydrolases"/>
    <property type="match status" value="1"/>
</dbReference>
<dbReference type="PANTHER" id="PTHR24220:SF86">
    <property type="entry name" value="ABC TRANSPORTER ABCH.1"/>
    <property type="match status" value="1"/>
</dbReference>
<dbReference type="InterPro" id="IPR003593">
    <property type="entry name" value="AAA+_ATPase"/>
</dbReference>
<keyword evidence="2" id="KW-0547">Nucleotide-binding</keyword>
<accession>L0EJ74</accession>
<proteinExistence type="predicted"/>
<dbReference type="InterPro" id="IPR003439">
    <property type="entry name" value="ABC_transporter-like_ATP-bd"/>
</dbReference>
<evidence type="ECO:0000256" key="1">
    <source>
        <dbReference type="ARBA" id="ARBA00022448"/>
    </source>
</evidence>
<reference evidence="7" key="1">
    <citation type="submission" date="2012-01" db="EMBL/GenBank/DDBJ databases">
        <title>Complete sequence of chromosome of Thermobacillus composti KWC4.</title>
        <authorList>
            <person name="Lucas S."/>
            <person name="Han J."/>
            <person name="Lapidus A."/>
            <person name="Cheng J.-F."/>
            <person name="Goodwin L."/>
            <person name="Pitluck S."/>
            <person name="Peters L."/>
            <person name="Ovchinnikova G."/>
            <person name="Teshima H."/>
            <person name="Detter J.C."/>
            <person name="Han C."/>
            <person name="Tapia R."/>
            <person name="Land M."/>
            <person name="Hauser L."/>
            <person name="Kyrpides N."/>
            <person name="Ivanova N."/>
            <person name="Pagani I."/>
            <person name="Anderson I."/>
            <person name="Woyke T."/>
        </authorList>
    </citation>
    <scope>NUCLEOTIDE SEQUENCE [LARGE SCALE GENOMIC DNA]</scope>
    <source>
        <strain evidence="7">DSM 18247 / JCM 13945 / KWC4</strain>
    </source>
</reference>
<dbReference type="GO" id="GO:0005524">
    <property type="term" value="F:ATP binding"/>
    <property type="evidence" value="ECO:0007669"/>
    <property type="project" value="UniProtKB-KW"/>
</dbReference>
<feature type="domain" description="ABC transporter" evidence="5">
    <location>
        <begin position="4"/>
        <end position="243"/>
    </location>
</feature>
<dbReference type="InterPro" id="IPR017871">
    <property type="entry name" value="ABC_transporter-like_CS"/>
</dbReference>
<dbReference type="InterPro" id="IPR015854">
    <property type="entry name" value="ABC_transpr_LolD-like"/>
</dbReference>
<dbReference type="HOGENOM" id="CLU_000604_1_22_9"/>
<dbReference type="PROSITE" id="PS50893">
    <property type="entry name" value="ABC_TRANSPORTER_2"/>
    <property type="match status" value="1"/>
</dbReference>
<dbReference type="InterPro" id="IPR017911">
    <property type="entry name" value="MacB-like_ATP-bd"/>
</dbReference>
<dbReference type="PROSITE" id="PS00211">
    <property type="entry name" value="ABC_TRANSPORTER_1"/>
    <property type="match status" value="1"/>
</dbReference>
<name>L0EJ74_THECK</name>
<evidence type="ECO:0000256" key="2">
    <source>
        <dbReference type="ARBA" id="ARBA00022741"/>
    </source>
</evidence>